<accession>A0A7D5EWS3</accession>
<dbReference type="InterPro" id="IPR050763">
    <property type="entry name" value="ABC_transporter_ATP-binding"/>
</dbReference>
<dbReference type="Proteomes" id="UP000509638">
    <property type="component" value="Chromosome"/>
</dbReference>
<evidence type="ECO:0000313" key="10">
    <source>
        <dbReference type="Proteomes" id="UP000509638"/>
    </source>
</evidence>
<name>A0A7D5EWS3_9MICO</name>
<dbReference type="PANTHER" id="PTHR42711:SF5">
    <property type="entry name" value="ABC TRANSPORTER ATP-BINDING PROTEIN NATA"/>
    <property type="match status" value="1"/>
</dbReference>
<keyword evidence="4" id="KW-0547">Nucleotide-binding</keyword>
<dbReference type="PROSITE" id="PS50893">
    <property type="entry name" value="ABC_TRANSPORTER_2"/>
    <property type="match status" value="1"/>
</dbReference>
<dbReference type="InterPro" id="IPR013078">
    <property type="entry name" value="His_Pase_superF_clade-1"/>
</dbReference>
<dbReference type="Gene3D" id="3.40.50.300">
    <property type="entry name" value="P-loop containing nucleotide triphosphate hydrolases"/>
    <property type="match status" value="1"/>
</dbReference>
<dbReference type="Gene3D" id="3.40.50.1240">
    <property type="entry name" value="Phosphoglycerate mutase-like"/>
    <property type="match status" value="1"/>
</dbReference>
<dbReference type="AlphaFoldDB" id="A0A7D5EWS3"/>
<evidence type="ECO:0000256" key="7">
    <source>
        <dbReference type="PIRSR" id="PIRSR613078-2"/>
    </source>
</evidence>
<dbReference type="InterPro" id="IPR029033">
    <property type="entry name" value="His_PPase_superfam"/>
</dbReference>
<dbReference type="Pfam" id="PF00005">
    <property type="entry name" value="ABC_tran"/>
    <property type="match status" value="1"/>
</dbReference>
<dbReference type="PROSITE" id="PS00211">
    <property type="entry name" value="ABC_TRANSPORTER_1"/>
    <property type="match status" value="1"/>
</dbReference>
<dbReference type="Pfam" id="PF00300">
    <property type="entry name" value="His_Phos_1"/>
    <property type="match status" value="1"/>
</dbReference>
<dbReference type="GO" id="GO:0016887">
    <property type="term" value="F:ATP hydrolysis activity"/>
    <property type="evidence" value="ECO:0007669"/>
    <property type="project" value="InterPro"/>
</dbReference>
<feature type="domain" description="ABC transporter" evidence="8">
    <location>
        <begin position="9"/>
        <end position="239"/>
    </location>
</feature>
<keyword evidence="6" id="KW-0046">Antibiotic resistance</keyword>
<dbReference type="InterPro" id="IPR027417">
    <property type="entry name" value="P-loop_NTPase"/>
</dbReference>
<evidence type="ECO:0000256" key="1">
    <source>
        <dbReference type="ARBA" id="ARBA00004202"/>
    </source>
</evidence>
<evidence type="ECO:0000256" key="4">
    <source>
        <dbReference type="ARBA" id="ARBA00022741"/>
    </source>
</evidence>
<dbReference type="PANTHER" id="PTHR42711">
    <property type="entry name" value="ABC TRANSPORTER ATP-BINDING PROTEIN"/>
    <property type="match status" value="1"/>
</dbReference>
<evidence type="ECO:0000259" key="8">
    <source>
        <dbReference type="PROSITE" id="PS50893"/>
    </source>
</evidence>
<comment type="subcellular location">
    <subcellularLocation>
        <location evidence="1">Cell membrane</location>
        <topology evidence="1">Peripheral membrane protein</topology>
    </subcellularLocation>
</comment>
<dbReference type="SUPFAM" id="SSF52540">
    <property type="entry name" value="P-loop containing nucleoside triphosphate hydrolases"/>
    <property type="match status" value="1"/>
</dbReference>
<evidence type="ECO:0000256" key="3">
    <source>
        <dbReference type="ARBA" id="ARBA00022448"/>
    </source>
</evidence>
<dbReference type="SUPFAM" id="SSF53254">
    <property type="entry name" value="Phosphoglycerate mutase-like"/>
    <property type="match status" value="1"/>
</dbReference>
<dbReference type="InterPro" id="IPR017871">
    <property type="entry name" value="ABC_transporter-like_CS"/>
</dbReference>
<keyword evidence="3" id="KW-0813">Transport</keyword>
<protein>
    <submittedName>
        <fullName evidence="9">Histidine phosphatase family protein</fullName>
    </submittedName>
</protein>
<dbReference type="RefSeq" id="WP_178010935.1">
    <property type="nucleotide sequence ID" value="NZ_CP058316.1"/>
</dbReference>
<dbReference type="CDD" id="cd07067">
    <property type="entry name" value="HP_PGM_like"/>
    <property type="match status" value="1"/>
</dbReference>
<dbReference type="GO" id="GO:0005886">
    <property type="term" value="C:plasma membrane"/>
    <property type="evidence" value="ECO:0007669"/>
    <property type="project" value="UniProtKB-SubCell"/>
</dbReference>
<dbReference type="SMART" id="SM00855">
    <property type="entry name" value="PGAM"/>
    <property type="match status" value="1"/>
</dbReference>
<dbReference type="EMBL" id="CP058316">
    <property type="protein sequence ID" value="QLD11190.1"/>
    <property type="molecule type" value="Genomic_DNA"/>
</dbReference>
<dbReference type="GO" id="GO:0046677">
    <property type="term" value="P:response to antibiotic"/>
    <property type="evidence" value="ECO:0007669"/>
    <property type="project" value="UniProtKB-KW"/>
</dbReference>
<dbReference type="InterPro" id="IPR003439">
    <property type="entry name" value="ABC_transporter-like_ATP-bd"/>
</dbReference>
<organism evidence="9 10">
    <name type="scientific">Microbacterium oleivorans</name>
    <dbReference type="NCBI Taxonomy" id="273677"/>
    <lineage>
        <taxon>Bacteria</taxon>
        <taxon>Bacillati</taxon>
        <taxon>Actinomycetota</taxon>
        <taxon>Actinomycetes</taxon>
        <taxon>Micrococcales</taxon>
        <taxon>Microbacteriaceae</taxon>
        <taxon>Microbacterium</taxon>
    </lineage>
</organism>
<comment type="similarity">
    <text evidence="2">Belongs to the ABC transporter superfamily.</text>
</comment>
<keyword evidence="5" id="KW-0067">ATP-binding</keyword>
<dbReference type="SMART" id="SM00382">
    <property type="entry name" value="AAA"/>
    <property type="match status" value="1"/>
</dbReference>
<feature type="binding site" evidence="7">
    <location>
        <position position="299"/>
    </location>
    <ligand>
        <name>substrate</name>
    </ligand>
</feature>
<evidence type="ECO:0000256" key="6">
    <source>
        <dbReference type="ARBA" id="ARBA00023251"/>
    </source>
</evidence>
<dbReference type="InterPro" id="IPR003593">
    <property type="entry name" value="AAA+_ATPase"/>
</dbReference>
<evidence type="ECO:0000313" key="9">
    <source>
        <dbReference type="EMBL" id="QLD11190.1"/>
    </source>
</evidence>
<evidence type="ECO:0000256" key="2">
    <source>
        <dbReference type="ARBA" id="ARBA00005417"/>
    </source>
</evidence>
<sequence>MTTRPTAPTLVRGLTKRYGDVTAVDDVSFEVPAGGVFAFLGTNGAGKSTTIGALTTVIQPDAGSLQVAGHDIRTDGDAVRRAIGVVFQDSLLDGALTVRENLTVRARPYLGTAAAIRERINRLERIIDLGEFIDRRYSRLSGGQRRRADIARALLHDPEIVFLDEPTTGLDPASRQMVWATIHELRERDGLTVFLTTHYLEETEEADRVCIIDRGRIVADGTPAELRAVPRLGGAADGRGPMTALLLVRHGPTPWTAERRLQGRTDIDLSETGRSAALRLRVLIDEWMPQTAVVSPLSRARSTVSLLSGLTPIVDERWAEAGLGSWEGAVPEVLGADYARWRAGAIVPPGGERLASVQERVAAAAHVAAAHPGPVLVVTHGGVIRAALAHFVGLTADRIEPVAAPSLTVLDAPPAAERARLVRFNITA</sequence>
<proteinExistence type="inferred from homology"/>
<dbReference type="GO" id="GO:0005524">
    <property type="term" value="F:ATP binding"/>
    <property type="evidence" value="ECO:0007669"/>
    <property type="project" value="UniProtKB-KW"/>
</dbReference>
<evidence type="ECO:0000256" key="5">
    <source>
        <dbReference type="ARBA" id="ARBA00022840"/>
    </source>
</evidence>
<reference evidence="9 10" key="1">
    <citation type="submission" date="2020-06" db="EMBL/GenBank/DDBJ databases">
        <authorList>
            <person name="Jo H."/>
        </authorList>
    </citation>
    <scope>NUCLEOTIDE SEQUENCE [LARGE SCALE GENOMIC DNA]</scope>
    <source>
        <strain evidence="9 10">I46</strain>
    </source>
</reference>
<gene>
    <name evidence="9" type="ORF">HW566_04990</name>
</gene>